<dbReference type="Gene3D" id="1.25.40.20">
    <property type="entry name" value="Ankyrin repeat-containing domain"/>
    <property type="match status" value="1"/>
</dbReference>
<dbReference type="Gene3D" id="1.20.5.190">
    <property type="match status" value="1"/>
</dbReference>
<dbReference type="InterPro" id="IPR036770">
    <property type="entry name" value="Ankyrin_rpt-contain_sf"/>
</dbReference>
<feature type="non-terminal residue" evidence="4">
    <location>
        <position position="1"/>
    </location>
</feature>
<reference evidence="4" key="1">
    <citation type="submission" date="2023-10" db="EMBL/GenBank/DDBJ databases">
        <title>Genome assembly of Pristionchus species.</title>
        <authorList>
            <person name="Yoshida K."/>
            <person name="Sommer R.J."/>
        </authorList>
    </citation>
    <scope>NUCLEOTIDE SEQUENCE</scope>
    <source>
        <strain evidence="4">RS5133</strain>
    </source>
</reference>
<dbReference type="Pfam" id="PF01833">
    <property type="entry name" value="TIG"/>
    <property type="match status" value="1"/>
</dbReference>
<evidence type="ECO:0000256" key="1">
    <source>
        <dbReference type="ARBA" id="ARBA00023043"/>
    </source>
</evidence>
<organism evidence="4 5">
    <name type="scientific">Pristionchus fissidentatus</name>
    <dbReference type="NCBI Taxonomy" id="1538716"/>
    <lineage>
        <taxon>Eukaryota</taxon>
        <taxon>Metazoa</taxon>
        <taxon>Ecdysozoa</taxon>
        <taxon>Nematoda</taxon>
        <taxon>Chromadorea</taxon>
        <taxon>Rhabditida</taxon>
        <taxon>Rhabditina</taxon>
        <taxon>Diplogasteromorpha</taxon>
        <taxon>Diplogasteroidea</taxon>
        <taxon>Neodiplogasteridae</taxon>
        <taxon>Pristionchus</taxon>
    </lineage>
</organism>
<sequence length="689" mass="77443">DEITEWSRIDTVNGGPTPSCSEWSTFNSDWSASVHRAQSTPRGPPSLTVCPSVASNKGGDRVLITGGWFVRGHEYSVVFGEKRVMASLIQDGVIQVITPPAPGKGKVSIRVLSDERQIGSTLDFFYKSCAREGPSRFDLLQALVDRVYLVCAAFNSEVNIHEVDDDCILSVIDSMRGRKIKFPSLLNSSIRSRTILHLAAALDFHELLQLVLYRRQDFPASYREFDINAKDLGGETPLTIALANRKGRCAMILANDAGWSMDDLERETERLRSESASMRGTLSIMDDDVSCHREEDDEMTDGHARNTEAWVMSHGETIMEGREGMRAEDMGRLPLEISMDTEVLVPDSPTMANLFQAVTSPGMVNDYARDQMATLTRRLIDALPTNVKMTNGVMDVLPHPHPHPIPHSHLVYTECPPMNHNPSTMSNGATDYQNDHCMAVNYGHTMNDGQDFGFYMDANAFYPMVASTSTADHMSIGSLDVELEDRDLGDFLSGSNEIAVDVDPLQKKLETLKLNPKEQRDVYEAALVMQRSSFGGSSPTENERNAAMTIQTCYRRYKQYCYLRRLHNAAVVVQKHFRLRRANQKEETHDQVQEHPSMQGESICIQVPNRSLSREHQAAATIQNAYRGHRKRQAAARLIQKFMRQTRQNPPNDELSLNAEEARSKRRCVYGWDNKSPLSGSDMHISPRW</sequence>
<dbReference type="SUPFAM" id="SSF81296">
    <property type="entry name" value="E set domains"/>
    <property type="match status" value="1"/>
</dbReference>
<evidence type="ECO:0000313" key="5">
    <source>
        <dbReference type="Proteomes" id="UP001432322"/>
    </source>
</evidence>
<protein>
    <recommendedName>
        <fullName evidence="3">IPT/TIG domain-containing protein</fullName>
    </recommendedName>
</protein>
<feature type="domain" description="IPT/TIG" evidence="3">
    <location>
        <begin position="51"/>
        <end position="121"/>
    </location>
</feature>
<dbReference type="InterPro" id="IPR002909">
    <property type="entry name" value="IPT_dom"/>
</dbReference>
<dbReference type="InterPro" id="IPR000048">
    <property type="entry name" value="IQ_motif_EF-hand-BS"/>
</dbReference>
<dbReference type="GO" id="GO:0003712">
    <property type="term" value="F:transcription coregulator activity"/>
    <property type="evidence" value="ECO:0007669"/>
    <property type="project" value="TreeGrafter"/>
</dbReference>
<dbReference type="Gene3D" id="2.60.40.10">
    <property type="entry name" value="Immunoglobulins"/>
    <property type="match status" value="1"/>
</dbReference>
<proteinExistence type="predicted"/>
<dbReference type="SMART" id="SM00015">
    <property type="entry name" value="IQ"/>
    <property type="match status" value="3"/>
</dbReference>
<feature type="region of interest" description="Disordered" evidence="2">
    <location>
        <begin position="1"/>
        <end position="20"/>
    </location>
</feature>
<gene>
    <name evidence="4" type="ORF">PFISCL1PPCAC_8066</name>
</gene>
<dbReference type="GO" id="GO:0005634">
    <property type="term" value="C:nucleus"/>
    <property type="evidence" value="ECO:0007669"/>
    <property type="project" value="TreeGrafter"/>
</dbReference>
<dbReference type="InterPro" id="IPR014756">
    <property type="entry name" value="Ig_E-set"/>
</dbReference>
<dbReference type="SUPFAM" id="SSF48403">
    <property type="entry name" value="Ankyrin repeat"/>
    <property type="match status" value="1"/>
</dbReference>
<dbReference type="GO" id="GO:0006357">
    <property type="term" value="P:regulation of transcription by RNA polymerase II"/>
    <property type="evidence" value="ECO:0007669"/>
    <property type="project" value="TreeGrafter"/>
</dbReference>
<dbReference type="InterPro" id="IPR013783">
    <property type="entry name" value="Ig-like_fold"/>
</dbReference>
<feature type="non-terminal residue" evidence="4">
    <location>
        <position position="689"/>
    </location>
</feature>
<dbReference type="EMBL" id="BTSY01000002">
    <property type="protein sequence ID" value="GMT16769.1"/>
    <property type="molecule type" value="Genomic_DNA"/>
</dbReference>
<keyword evidence="1" id="KW-0040">ANK repeat</keyword>
<name>A0AAV5VE93_9BILA</name>
<dbReference type="CDD" id="cd23767">
    <property type="entry name" value="IQCD"/>
    <property type="match status" value="1"/>
</dbReference>
<comment type="caution">
    <text evidence="4">The sequence shown here is derived from an EMBL/GenBank/DDBJ whole genome shotgun (WGS) entry which is preliminary data.</text>
</comment>
<dbReference type="PANTHER" id="PTHR23335:SF1">
    <property type="entry name" value="CALMODULIN-BINDING TRANSCRIPTION ACTIVATOR, ISOFORM F"/>
    <property type="match status" value="1"/>
</dbReference>
<dbReference type="AlphaFoldDB" id="A0AAV5VE93"/>
<keyword evidence="5" id="KW-1185">Reference proteome</keyword>
<accession>A0AAV5VE93</accession>
<evidence type="ECO:0000259" key="3">
    <source>
        <dbReference type="Pfam" id="PF01833"/>
    </source>
</evidence>
<evidence type="ECO:0000256" key="2">
    <source>
        <dbReference type="SAM" id="MobiDB-lite"/>
    </source>
</evidence>
<dbReference type="GO" id="GO:0003690">
    <property type="term" value="F:double-stranded DNA binding"/>
    <property type="evidence" value="ECO:0007669"/>
    <property type="project" value="TreeGrafter"/>
</dbReference>
<dbReference type="PROSITE" id="PS50096">
    <property type="entry name" value="IQ"/>
    <property type="match status" value="1"/>
</dbReference>
<evidence type="ECO:0000313" key="4">
    <source>
        <dbReference type="EMBL" id="GMT16769.1"/>
    </source>
</evidence>
<dbReference type="PANTHER" id="PTHR23335">
    <property type="entry name" value="CALMODULIN-BINDING TRANSCRIPTION ACTIVATOR CAMTA"/>
    <property type="match status" value="1"/>
</dbReference>
<dbReference type="Proteomes" id="UP001432322">
    <property type="component" value="Unassembled WGS sequence"/>
</dbReference>